<protein>
    <submittedName>
        <fullName evidence="1">Uncharacterized protein</fullName>
    </submittedName>
</protein>
<evidence type="ECO:0000313" key="2">
    <source>
        <dbReference type="Proteomes" id="UP000092177"/>
    </source>
</evidence>
<comment type="caution">
    <text evidence="1">The sequence shown here is derived from an EMBL/GenBank/DDBJ whole genome shotgun (WGS) entry which is preliminary data.</text>
</comment>
<proteinExistence type="predicted"/>
<keyword evidence="2" id="KW-1185">Reference proteome</keyword>
<dbReference type="VEuPathDB" id="FungiDB:CH63R_14515"/>
<dbReference type="RefSeq" id="XP_018150732.1">
    <property type="nucleotide sequence ID" value="XM_018309489.1"/>
</dbReference>
<name>A0A1B7XR69_COLHI</name>
<dbReference type="KEGG" id="chig:CH63R_14515"/>
<evidence type="ECO:0000313" key="1">
    <source>
        <dbReference type="EMBL" id="OBR02214.1"/>
    </source>
</evidence>
<sequence>MHSFRRPILPNYHDRRTSHEYQRRTTFTLLLYHHTLEMAESSVDHVASDAKDALDCPVVYGELNCSRITPDKPNNFTLKKNASDITANVDWLNCSMVVDEPLNARDNHLCAFDQVPEAKTVYKPGV</sequence>
<dbReference type="GeneID" id="28873596"/>
<reference evidence="2" key="1">
    <citation type="journal article" date="2017" name="BMC Genomics">
        <title>Gapless genome assembly of Colletotrichum higginsianum reveals chromosome structure and association of transposable elements with secondary metabolite gene clusters.</title>
        <authorList>
            <person name="Dallery J.-F."/>
            <person name="Lapalu N."/>
            <person name="Zampounis A."/>
            <person name="Pigne S."/>
            <person name="Luyten I."/>
            <person name="Amselem J."/>
            <person name="Wittenberg A.H.J."/>
            <person name="Zhou S."/>
            <person name="de Queiroz M.V."/>
            <person name="Robin G.P."/>
            <person name="Auger A."/>
            <person name="Hainaut M."/>
            <person name="Henrissat B."/>
            <person name="Kim K.-T."/>
            <person name="Lee Y.-H."/>
            <person name="Lespinet O."/>
            <person name="Schwartz D.C."/>
            <person name="Thon M.R."/>
            <person name="O'Connell R.J."/>
        </authorList>
    </citation>
    <scope>NUCLEOTIDE SEQUENCE [LARGE SCALE GENOMIC DNA]</scope>
    <source>
        <strain evidence="2">IMI 349063</strain>
    </source>
</reference>
<dbReference type="Proteomes" id="UP000092177">
    <property type="component" value="Chromosome 11"/>
</dbReference>
<organism evidence="1 2">
    <name type="scientific">Colletotrichum higginsianum (strain IMI 349063)</name>
    <name type="common">Crucifer anthracnose fungus</name>
    <dbReference type="NCBI Taxonomy" id="759273"/>
    <lineage>
        <taxon>Eukaryota</taxon>
        <taxon>Fungi</taxon>
        <taxon>Dikarya</taxon>
        <taxon>Ascomycota</taxon>
        <taxon>Pezizomycotina</taxon>
        <taxon>Sordariomycetes</taxon>
        <taxon>Hypocreomycetidae</taxon>
        <taxon>Glomerellales</taxon>
        <taxon>Glomerellaceae</taxon>
        <taxon>Colletotrichum</taxon>
        <taxon>Colletotrichum destructivum species complex</taxon>
    </lineage>
</organism>
<accession>A0A1B7XR69</accession>
<gene>
    <name evidence="1" type="ORF">CH63R_14515</name>
</gene>
<dbReference type="AlphaFoldDB" id="A0A1B7XR69"/>
<dbReference type="EMBL" id="LTAN01000011">
    <property type="protein sequence ID" value="OBR02214.1"/>
    <property type="molecule type" value="Genomic_DNA"/>
</dbReference>